<dbReference type="RefSeq" id="WP_124971910.1">
    <property type="nucleotide sequence ID" value="NZ_BDQK01000005.1"/>
</dbReference>
<evidence type="ECO:0000313" key="1">
    <source>
        <dbReference type="EMBL" id="GBF80004.1"/>
    </source>
</evidence>
<protein>
    <recommendedName>
        <fullName evidence="3">RloB domain-containing protein</fullName>
    </recommendedName>
</protein>
<sequence>MPKRNPRSTESLKRKDSRFRNPRKSILIVVEGEETEYNYFEAFKKELKLSTLDIKVQPSKNSDLLGVVKYAHH</sequence>
<dbReference type="InterPro" id="IPR025591">
    <property type="entry name" value="RloB"/>
</dbReference>
<keyword evidence="2" id="KW-1185">Reference proteome</keyword>
<dbReference type="EMBL" id="BDQK01000005">
    <property type="protein sequence ID" value="GBF80004.1"/>
    <property type="molecule type" value="Genomic_DNA"/>
</dbReference>
<evidence type="ECO:0000313" key="2">
    <source>
        <dbReference type="Proteomes" id="UP000287247"/>
    </source>
</evidence>
<dbReference type="OrthoDB" id="9796523at2"/>
<accession>A0A401IFL0</accession>
<name>A0A401IFL0_APHSA</name>
<proteinExistence type="predicted"/>
<dbReference type="Proteomes" id="UP000287247">
    <property type="component" value="Unassembled WGS sequence"/>
</dbReference>
<organism evidence="1 2">
    <name type="scientific">Aphanothece sacrum FPU1</name>
    <dbReference type="NCBI Taxonomy" id="1920663"/>
    <lineage>
        <taxon>Bacteria</taxon>
        <taxon>Bacillati</taxon>
        <taxon>Cyanobacteriota</taxon>
        <taxon>Cyanophyceae</taxon>
        <taxon>Oscillatoriophycideae</taxon>
        <taxon>Chroococcales</taxon>
        <taxon>Aphanothecaceae</taxon>
        <taxon>Aphanothece</taxon>
    </lineage>
</organism>
<reference evidence="2" key="1">
    <citation type="submission" date="2017-05" db="EMBL/GenBank/DDBJ databases">
        <title>Physiological properties and genetic analysis related to exopolysaccharide production of fresh-water unicellular cyanobacterium Aphanothece sacrum, Suizenji Nori, that has been cultured as a food source in Japan.</title>
        <authorList>
            <person name="Kanesaki Y."/>
            <person name="Yoshikawa S."/>
            <person name="Ohki K."/>
        </authorList>
    </citation>
    <scope>NUCLEOTIDE SEQUENCE [LARGE SCALE GENOMIC DNA]</scope>
    <source>
        <strain evidence="2">FPU1</strain>
    </source>
</reference>
<dbReference type="Pfam" id="PF13707">
    <property type="entry name" value="RloB"/>
    <property type="match status" value="1"/>
</dbReference>
<gene>
    <name evidence="1" type="ORF">AsFPU1_1405</name>
</gene>
<evidence type="ECO:0008006" key="3">
    <source>
        <dbReference type="Google" id="ProtNLM"/>
    </source>
</evidence>
<dbReference type="AlphaFoldDB" id="A0A401IFL0"/>
<comment type="caution">
    <text evidence="1">The sequence shown here is derived from an EMBL/GenBank/DDBJ whole genome shotgun (WGS) entry which is preliminary data.</text>
</comment>